<evidence type="ECO:0000313" key="2">
    <source>
        <dbReference type="EMBL" id="MBB4150697.1"/>
    </source>
</evidence>
<evidence type="ECO:0000259" key="1">
    <source>
        <dbReference type="Pfam" id="PF13871"/>
    </source>
</evidence>
<dbReference type="PANTHER" id="PTHR12706:SF30">
    <property type="entry name" value="PROTEIN STRAWBERRY NOTCH-RELATED"/>
    <property type="match status" value="1"/>
</dbReference>
<feature type="domain" description="Strawberry notch helicase C" evidence="1">
    <location>
        <begin position="117"/>
        <end position="369"/>
    </location>
</feature>
<dbReference type="AlphaFoldDB" id="A0A7W6LWC7"/>
<dbReference type="PANTHER" id="PTHR12706">
    <property type="entry name" value="STRAWBERRY NOTCH-RELATED"/>
    <property type="match status" value="1"/>
</dbReference>
<dbReference type="InterPro" id="IPR026741">
    <property type="entry name" value="SNO"/>
</dbReference>
<dbReference type="EMBL" id="JACIEU010000023">
    <property type="protein sequence ID" value="MBB4150697.1"/>
    <property type="molecule type" value="Genomic_DNA"/>
</dbReference>
<dbReference type="Proteomes" id="UP000590524">
    <property type="component" value="Unassembled WGS sequence"/>
</dbReference>
<sequence>MKTPTLIRSIDQDLVDGHTAVIQIVSTGEALMQRRLAEIPTEEWNDVRVDITPREYVLDYLAHSFPVQLYEPFTDSEGNLSSRPVYRDGQPVESREAVARRDRLIETLASLPPVPGALDQIVQRFGTDIVAEVTGRSRRIVRRGERLAVENRAASANLAETSAFMDDLKRILIFSDAGGTGRSYHADLSARNQRLRVHYLLEPGWKADAAIQGLGRTNRTNQAQPPLFRPIATNVKAEKRFLSTIARRLDTLGAITRGQRQTGGQGLFRPEDNLESHYARDALRQLYLLLVRGKVDGCSLQMFENATGLKLMDDNGIKDELPPITTFLNRLLALTIELQGILFTAFEQLLNAKIEGAITSGVYDLGLETLQAESFIVADRRTIHIHPGTSAETQLLTVTRRERNRPTSLDGAFDFLAAPGAKLLVNGRSGRAAVQLPAPSIMLDDGEIERRVALIRPMEQHHATLRMMNESHWEEADRNSFAAAWNAELAEVPEFSDSIIHIVAGLLLPIWKRLPNESTRVYRLQTDAGERIIGRRVSPAWVAGALATGASTLTPDDAFTALMGGRTILDIAECMQLRRVRVMGANRIELSGFTDAMRDRLRAYGLFSEIISWKLRFFVPTDAAGPAILGKVLERFPVERVGEREAA</sequence>
<organism evidence="2 3">
    <name type="scientific">Sphingobium scionense</name>
    <dbReference type="NCBI Taxonomy" id="1404341"/>
    <lineage>
        <taxon>Bacteria</taxon>
        <taxon>Pseudomonadati</taxon>
        <taxon>Pseudomonadota</taxon>
        <taxon>Alphaproteobacteria</taxon>
        <taxon>Sphingomonadales</taxon>
        <taxon>Sphingomonadaceae</taxon>
        <taxon>Sphingobium</taxon>
    </lineage>
</organism>
<dbReference type="InterPro" id="IPR026937">
    <property type="entry name" value="SBNO_Helicase_C_dom"/>
</dbReference>
<dbReference type="GO" id="GO:0006355">
    <property type="term" value="P:regulation of DNA-templated transcription"/>
    <property type="evidence" value="ECO:0007669"/>
    <property type="project" value="InterPro"/>
</dbReference>
<dbReference type="Pfam" id="PF13871">
    <property type="entry name" value="Helicase_C_4"/>
    <property type="match status" value="1"/>
</dbReference>
<accession>A0A7W6LWC7</accession>
<gene>
    <name evidence="2" type="ORF">GGQ90_004504</name>
</gene>
<protein>
    <recommendedName>
        <fullName evidence="1">Strawberry notch helicase C domain-containing protein</fullName>
    </recommendedName>
</protein>
<evidence type="ECO:0000313" key="3">
    <source>
        <dbReference type="Proteomes" id="UP000590524"/>
    </source>
</evidence>
<reference evidence="2 3" key="1">
    <citation type="submission" date="2020-08" db="EMBL/GenBank/DDBJ databases">
        <title>Genomic Encyclopedia of Type Strains, Phase IV (KMG-IV): sequencing the most valuable type-strain genomes for metagenomic binning, comparative biology and taxonomic classification.</title>
        <authorList>
            <person name="Goeker M."/>
        </authorList>
    </citation>
    <scope>NUCLEOTIDE SEQUENCE [LARGE SCALE GENOMIC DNA]</scope>
    <source>
        <strain evidence="2 3">DSM 19371</strain>
    </source>
</reference>
<comment type="caution">
    <text evidence="2">The sequence shown here is derived from an EMBL/GenBank/DDBJ whole genome shotgun (WGS) entry which is preliminary data.</text>
</comment>
<name>A0A7W6LWC7_9SPHN</name>
<keyword evidence="3" id="KW-1185">Reference proteome</keyword>
<proteinExistence type="predicted"/>